<dbReference type="Proteomes" id="UP000199577">
    <property type="component" value="Unassembled WGS sequence"/>
</dbReference>
<evidence type="ECO:0000313" key="1">
    <source>
        <dbReference type="EMBL" id="SFC86668.1"/>
    </source>
</evidence>
<organism evidence="1 2">
    <name type="scientific">Parapedobacter composti</name>
    <dbReference type="NCBI Taxonomy" id="623281"/>
    <lineage>
        <taxon>Bacteria</taxon>
        <taxon>Pseudomonadati</taxon>
        <taxon>Bacteroidota</taxon>
        <taxon>Sphingobacteriia</taxon>
        <taxon>Sphingobacteriales</taxon>
        <taxon>Sphingobacteriaceae</taxon>
        <taxon>Parapedobacter</taxon>
    </lineage>
</organism>
<reference evidence="1 2" key="1">
    <citation type="submission" date="2016-10" db="EMBL/GenBank/DDBJ databases">
        <authorList>
            <person name="de Groot N.N."/>
        </authorList>
    </citation>
    <scope>NUCLEOTIDE SEQUENCE [LARGE SCALE GENOMIC DNA]</scope>
    <source>
        <strain evidence="1 2">DSM 22900</strain>
    </source>
</reference>
<proteinExistence type="predicted"/>
<dbReference type="EMBL" id="FOLL01000047">
    <property type="protein sequence ID" value="SFC86668.1"/>
    <property type="molecule type" value="Genomic_DNA"/>
</dbReference>
<dbReference type="AlphaFoldDB" id="A0A1I1MTZ0"/>
<accession>A0A1I1MTZ0</accession>
<sequence length="74" mass="8750">MERTIYIKLLEEGTKVYRPVPAIELKENIYEVKGKDIYDPEDEVWEFKPRVHVAVEEQELDGELVSVAVREECR</sequence>
<gene>
    <name evidence="1" type="ORF">SAMN05421747_1472</name>
</gene>
<protein>
    <submittedName>
        <fullName evidence="1">Uncharacterized protein</fullName>
    </submittedName>
</protein>
<dbReference type="STRING" id="623281.SAMN05421747_1472"/>
<dbReference type="RefSeq" id="WP_211657673.1">
    <property type="nucleotide sequence ID" value="NZ_FOLL01000047.1"/>
</dbReference>
<evidence type="ECO:0000313" key="2">
    <source>
        <dbReference type="Proteomes" id="UP000199577"/>
    </source>
</evidence>
<name>A0A1I1MTZ0_9SPHI</name>
<keyword evidence="2" id="KW-1185">Reference proteome</keyword>